<protein>
    <submittedName>
        <fullName evidence="2">Alpha/beta fold hydrolase</fullName>
    </submittedName>
</protein>
<keyword evidence="3" id="KW-1185">Reference proteome</keyword>
<proteinExistence type="predicted"/>
<evidence type="ECO:0000313" key="3">
    <source>
        <dbReference type="Proteomes" id="UP000664073"/>
    </source>
</evidence>
<dbReference type="EMBL" id="JAFVMH010000004">
    <property type="protein sequence ID" value="MBO1325389.1"/>
    <property type="molecule type" value="Genomic_DNA"/>
</dbReference>
<evidence type="ECO:0000259" key="1">
    <source>
        <dbReference type="Pfam" id="PF12146"/>
    </source>
</evidence>
<dbReference type="InterPro" id="IPR022742">
    <property type="entry name" value="Hydrolase_4"/>
</dbReference>
<gene>
    <name evidence="2" type="ORF">J2D77_09540</name>
</gene>
<reference evidence="2" key="1">
    <citation type="submission" date="2021-03" db="EMBL/GenBank/DDBJ databases">
        <title>The complete genome sequence of Acetobacter sp. TBRC 12339.</title>
        <authorList>
            <person name="Charoenyingcharoen P."/>
            <person name="Yukphan P."/>
        </authorList>
    </citation>
    <scope>NUCLEOTIDE SEQUENCE</scope>
    <source>
        <strain evidence="2">TBRC 12339</strain>
    </source>
</reference>
<organism evidence="2 3">
    <name type="scientific">Acetobacter garciniae</name>
    <dbReference type="NCBI Taxonomy" id="2817435"/>
    <lineage>
        <taxon>Bacteria</taxon>
        <taxon>Pseudomonadati</taxon>
        <taxon>Pseudomonadota</taxon>
        <taxon>Alphaproteobacteria</taxon>
        <taxon>Acetobacterales</taxon>
        <taxon>Acetobacteraceae</taxon>
        <taxon>Acetobacter</taxon>
    </lineage>
</organism>
<accession>A0A939KQH1</accession>
<sequence length="383" mass="40383">MIRIPVVVVQLSSLPMRVSGWPRRGARMAALALAGWLGGCAAVPAHAPVPPPRFAAAARLVPPDRVFILSDGAALPARVWSPATAPRAVILALHGFNDSRDAWEFPAPFFTANGVRIVAPDQRGFGGAPDRGGWAGSARMVADIREELAILARENPGVPLYLAGESMGGAVAMLLMASPDAPHIAGTILLAPAVWALGPGADVPLNILATMFPHRVVTGRELPVHVVASDNLAALIRLYYDPLSLRETQLATLRGLVNLMRDAAEAAPNLHGPILCVYGDRDALVPPAAMGPVWRAMAMHGAEASGPARLDLIPGGYHLLLRGRNSALVEGDILRWMTQPGFFLPSGGDVAAAAWLAQDGGDTRPGKAGMPWFLPARLDQLTR</sequence>
<name>A0A939KQH1_9PROT</name>
<dbReference type="SUPFAM" id="SSF53474">
    <property type="entry name" value="alpha/beta-Hydrolases"/>
    <property type="match status" value="1"/>
</dbReference>
<dbReference type="GO" id="GO:0016787">
    <property type="term" value="F:hydrolase activity"/>
    <property type="evidence" value="ECO:0007669"/>
    <property type="project" value="UniProtKB-KW"/>
</dbReference>
<keyword evidence="2" id="KW-0378">Hydrolase</keyword>
<dbReference type="RefSeq" id="WP_207846239.1">
    <property type="nucleotide sequence ID" value="NZ_JAFVMH010000004.1"/>
</dbReference>
<dbReference type="AlphaFoldDB" id="A0A939KQH1"/>
<dbReference type="Pfam" id="PF12146">
    <property type="entry name" value="Hydrolase_4"/>
    <property type="match status" value="1"/>
</dbReference>
<dbReference type="PANTHER" id="PTHR11614">
    <property type="entry name" value="PHOSPHOLIPASE-RELATED"/>
    <property type="match status" value="1"/>
</dbReference>
<dbReference type="PRINTS" id="PR00111">
    <property type="entry name" value="ABHYDROLASE"/>
</dbReference>
<dbReference type="InterPro" id="IPR000073">
    <property type="entry name" value="AB_hydrolase_1"/>
</dbReference>
<dbReference type="Proteomes" id="UP000664073">
    <property type="component" value="Unassembled WGS sequence"/>
</dbReference>
<dbReference type="InterPro" id="IPR051044">
    <property type="entry name" value="MAG_DAG_Lipase"/>
</dbReference>
<evidence type="ECO:0000313" key="2">
    <source>
        <dbReference type="EMBL" id="MBO1325389.1"/>
    </source>
</evidence>
<dbReference type="Gene3D" id="3.40.50.1820">
    <property type="entry name" value="alpha/beta hydrolase"/>
    <property type="match status" value="1"/>
</dbReference>
<feature type="domain" description="Serine aminopeptidase S33" evidence="1">
    <location>
        <begin position="85"/>
        <end position="322"/>
    </location>
</feature>
<dbReference type="InterPro" id="IPR029058">
    <property type="entry name" value="AB_hydrolase_fold"/>
</dbReference>
<comment type="caution">
    <text evidence="2">The sequence shown here is derived from an EMBL/GenBank/DDBJ whole genome shotgun (WGS) entry which is preliminary data.</text>
</comment>